<evidence type="ECO:0000313" key="1">
    <source>
        <dbReference type="EMBL" id="MCW0524272.1"/>
    </source>
</evidence>
<organism evidence="1 2">
    <name type="scientific">Riemerella anatipestifer</name>
    <name type="common">Moraxella anatipestifer</name>
    <dbReference type="NCBI Taxonomy" id="34085"/>
    <lineage>
        <taxon>Bacteria</taxon>
        <taxon>Pseudomonadati</taxon>
        <taxon>Bacteroidota</taxon>
        <taxon>Flavobacteriia</taxon>
        <taxon>Flavobacteriales</taxon>
        <taxon>Weeksellaceae</taxon>
        <taxon>Riemerella</taxon>
    </lineage>
</organism>
<proteinExistence type="predicted"/>
<evidence type="ECO:0000313" key="2">
    <source>
        <dbReference type="Proteomes" id="UP001207440"/>
    </source>
</evidence>
<protein>
    <submittedName>
        <fullName evidence="1">Uncharacterized protein</fullName>
    </submittedName>
</protein>
<accession>A0AAP3AMA0</accession>
<name>A0AAP3AMA0_RIEAN</name>
<dbReference type="Proteomes" id="UP001207440">
    <property type="component" value="Unassembled WGS sequence"/>
</dbReference>
<sequence>MEASKYLTANDFKGLGLLAKHCDLEKLEIAINEAFKFDIIPLFCFDFVNDILDNWNNDNYKDLINESKYQSSGRFSYSFGFKTVWVYYAYSRYVLINNYNDTANGLVQKNNEWSIPTPLKEITDISNNYRVMGKEAFESVYSFLCVNRSRFPKFNAKDCSGGCNDDCNGGETKKIRGAKYKIISR</sequence>
<comment type="caution">
    <text evidence="1">The sequence shown here is derived from an EMBL/GenBank/DDBJ whole genome shotgun (WGS) entry which is preliminary data.</text>
</comment>
<dbReference type="InterPro" id="IPR046558">
    <property type="entry name" value="DUF6712"/>
</dbReference>
<dbReference type="RefSeq" id="WP_214193777.1">
    <property type="nucleotide sequence ID" value="NZ_CP081925.1"/>
</dbReference>
<dbReference type="Pfam" id="PF20459">
    <property type="entry name" value="DUF6712"/>
    <property type="match status" value="1"/>
</dbReference>
<dbReference type="AlphaFoldDB" id="A0AAP3AMA0"/>
<gene>
    <name evidence="1" type="ORF">OKE68_08100</name>
</gene>
<reference evidence="1" key="1">
    <citation type="submission" date="2022-10" db="EMBL/GenBank/DDBJ databases">
        <title>Sifting through the core-genome to identify putative cross-protective antigens against Riemerella anatipestifer.</title>
        <authorList>
            <person name="Zheng X."/>
            <person name="Zhang W."/>
        </authorList>
    </citation>
    <scope>NUCLEOTIDE SEQUENCE</scope>
    <source>
        <strain evidence="1">ZWRA178</strain>
    </source>
</reference>
<dbReference type="EMBL" id="JAOZYT010000050">
    <property type="protein sequence ID" value="MCW0524272.1"/>
    <property type="molecule type" value="Genomic_DNA"/>
</dbReference>